<reference evidence="2 3" key="1">
    <citation type="submission" date="2019-03" db="EMBL/GenBank/DDBJ databases">
        <title>Genomic Encyclopedia of Type Strains, Phase IV (KMG-IV): sequencing the most valuable type-strain genomes for metagenomic binning, comparative biology and taxonomic classification.</title>
        <authorList>
            <person name="Goeker M."/>
        </authorList>
    </citation>
    <scope>NUCLEOTIDE SEQUENCE [LARGE SCALE GENOMIC DNA]</scope>
    <source>
        <strain evidence="2 3">DSM 45765</strain>
    </source>
</reference>
<dbReference type="AlphaFoldDB" id="A0A4R2R3F7"/>
<comment type="caution">
    <text evidence="2">The sequence shown here is derived from an EMBL/GenBank/DDBJ whole genome shotgun (WGS) entry which is preliminary data.</text>
</comment>
<name>A0A4R2R3F7_9PSEU</name>
<feature type="compositionally biased region" description="Polar residues" evidence="1">
    <location>
        <begin position="138"/>
        <end position="162"/>
    </location>
</feature>
<evidence type="ECO:0000256" key="1">
    <source>
        <dbReference type="SAM" id="MobiDB-lite"/>
    </source>
</evidence>
<evidence type="ECO:0000313" key="3">
    <source>
        <dbReference type="Proteomes" id="UP000294911"/>
    </source>
</evidence>
<feature type="compositionally biased region" description="Polar residues" evidence="1">
    <location>
        <begin position="46"/>
        <end position="62"/>
    </location>
</feature>
<accession>A0A4R2R3F7</accession>
<feature type="region of interest" description="Disordered" evidence="1">
    <location>
        <begin position="90"/>
        <end position="229"/>
    </location>
</feature>
<proteinExistence type="predicted"/>
<feature type="region of interest" description="Disordered" evidence="1">
    <location>
        <begin position="1"/>
        <end position="68"/>
    </location>
</feature>
<sequence>MYVDETGGADTTDTTDTEATGELTVTVGGDEYSAETNFDGNEDGTNDTILQETDSGYDQFSDTDGDGKADLYIERDAQGNVVSAAQFDEASGKWYAVDPNTGEPGGEDTDANQGDTSGGGDITVQTSSGETNAGEATVDTSGDGQNDTAVVQDANGGTTMYTDSDGDGAADVETKVDAQGNVVISEHQGNGEWTEVERGRIDGQGTYRPDTASGVTGDSDELWGAGGGGNLEEGVARIDSATGQWISNN</sequence>
<dbReference type="RefSeq" id="WP_132875836.1">
    <property type="nucleotide sequence ID" value="NZ_SLXQ01000001.1"/>
</dbReference>
<evidence type="ECO:0000313" key="2">
    <source>
        <dbReference type="EMBL" id="TCP57350.1"/>
    </source>
</evidence>
<gene>
    <name evidence="2" type="ORF">EV191_1011305</name>
</gene>
<dbReference type="EMBL" id="SLXQ01000001">
    <property type="protein sequence ID" value="TCP57350.1"/>
    <property type="molecule type" value="Genomic_DNA"/>
</dbReference>
<protein>
    <submittedName>
        <fullName evidence="2">Uncharacterized protein</fullName>
    </submittedName>
</protein>
<keyword evidence="3" id="KW-1185">Reference proteome</keyword>
<dbReference type="OrthoDB" id="3371160at2"/>
<dbReference type="Proteomes" id="UP000294911">
    <property type="component" value="Unassembled WGS sequence"/>
</dbReference>
<organism evidence="2 3">
    <name type="scientific">Tamaricihabitans halophyticus</name>
    <dbReference type="NCBI Taxonomy" id="1262583"/>
    <lineage>
        <taxon>Bacteria</taxon>
        <taxon>Bacillati</taxon>
        <taxon>Actinomycetota</taxon>
        <taxon>Actinomycetes</taxon>
        <taxon>Pseudonocardiales</taxon>
        <taxon>Pseudonocardiaceae</taxon>
        <taxon>Tamaricihabitans</taxon>
    </lineage>
</organism>
<feature type="compositionally biased region" description="Low complexity" evidence="1">
    <location>
        <begin position="1"/>
        <end position="22"/>
    </location>
</feature>